<dbReference type="GO" id="GO:0016614">
    <property type="term" value="F:oxidoreductase activity, acting on CH-OH group of donors"/>
    <property type="evidence" value="ECO:0007669"/>
    <property type="project" value="InterPro"/>
</dbReference>
<evidence type="ECO:0000313" key="8">
    <source>
        <dbReference type="EMBL" id="NOJ45597.1"/>
    </source>
</evidence>
<evidence type="ECO:0000259" key="6">
    <source>
        <dbReference type="Pfam" id="PF00732"/>
    </source>
</evidence>
<dbReference type="Gene3D" id="3.30.560.10">
    <property type="entry name" value="Glucose Oxidase, domain 3"/>
    <property type="match status" value="1"/>
</dbReference>
<dbReference type="SUPFAM" id="SSF54373">
    <property type="entry name" value="FAD-linked reductases, C-terminal domain"/>
    <property type="match status" value="1"/>
</dbReference>
<evidence type="ECO:0000256" key="2">
    <source>
        <dbReference type="ARBA" id="ARBA00010790"/>
    </source>
</evidence>
<evidence type="ECO:0000259" key="7">
    <source>
        <dbReference type="Pfam" id="PF05199"/>
    </source>
</evidence>
<reference evidence="8 9" key="1">
    <citation type="submission" date="2020-03" db="EMBL/GenBank/DDBJ databases">
        <title>Bradyrhizobium diversity isolated from nodules of Muelleranthus trifoliolatus.</title>
        <authorList>
            <person name="Klepa M."/>
            <person name="Helene L."/>
            <person name="Hungria M."/>
        </authorList>
    </citation>
    <scope>NUCLEOTIDE SEQUENCE [LARGE SCALE GENOMIC DNA]</scope>
    <source>
        <strain evidence="8 9">WSM 1744</strain>
    </source>
</reference>
<evidence type="ECO:0000256" key="5">
    <source>
        <dbReference type="PIRSR" id="PIRSR000137-2"/>
    </source>
</evidence>
<evidence type="ECO:0000313" key="9">
    <source>
        <dbReference type="Proteomes" id="UP000528734"/>
    </source>
</evidence>
<protein>
    <submittedName>
        <fullName evidence="8">Choline dehydrogenase</fullName>
    </submittedName>
</protein>
<feature type="binding site" evidence="5">
    <location>
        <position position="88"/>
    </location>
    <ligand>
        <name>FAD</name>
        <dbReference type="ChEBI" id="CHEBI:57692"/>
    </ligand>
</feature>
<proteinExistence type="inferred from homology"/>
<feature type="binding site" evidence="5">
    <location>
        <position position="223"/>
    </location>
    <ligand>
        <name>FAD</name>
        <dbReference type="ChEBI" id="CHEBI:57692"/>
    </ligand>
</feature>
<gene>
    <name evidence="8" type="ORF">HCN50_04890</name>
</gene>
<dbReference type="Proteomes" id="UP000528734">
    <property type="component" value="Unassembled WGS sequence"/>
</dbReference>
<dbReference type="AlphaFoldDB" id="A0A7Y4H2Q0"/>
<evidence type="ECO:0000256" key="1">
    <source>
        <dbReference type="ARBA" id="ARBA00001974"/>
    </source>
</evidence>
<evidence type="ECO:0000256" key="3">
    <source>
        <dbReference type="ARBA" id="ARBA00022630"/>
    </source>
</evidence>
<feature type="domain" description="Glucose-methanol-choline oxidoreductase N-terminal" evidence="6">
    <location>
        <begin position="9"/>
        <end position="299"/>
    </location>
</feature>
<accession>A0A7Y4H2Q0</accession>
<keyword evidence="3" id="KW-0285">Flavoprotein</keyword>
<dbReference type="PIRSF" id="PIRSF000137">
    <property type="entry name" value="Alcohol_oxidase"/>
    <property type="match status" value="1"/>
</dbReference>
<dbReference type="PANTHER" id="PTHR11552:SF147">
    <property type="entry name" value="CHOLINE DEHYDROGENASE, MITOCHONDRIAL"/>
    <property type="match status" value="1"/>
</dbReference>
<dbReference type="Pfam" id="PF05199">
    <property type="entry name" value="GMC_oxred_C"/>
    <property type="match status" value="1"/>
</dbReference>
<dbReference type="InterPro" id="IPR012132">
    <property type="entry name" value="GMC_OxRdtase"/>
</dbReference>
<feature type="domain" description="Glucose-methanol-choline oxidoreductase C-terminal" evidence="7">
    <location>
        <begin position="391"/>
        <end position="527"/>
    </location>
</feature>
<dbReference type="EMBL" id="JAAVLW010000002">
    <property type="protein sequence ID" value="NOJ45597.1"/>
    <property type="molecule type" value="Genomic_DNA"/>
</dbReference>
<sequence>MPKRLEGDFDYIVVGAGTAGCIMANRLSADPKNRVLILEAGGNDNWIWFHIPVGYLFAIGNPRSDWMFRTEPEPGLNGRSLAYPRGKVIGGCSAINAMISMRGQSADYDHWRQLGLTGWGYDDVKPLFKRLEDHFLGESEHHGIGGGWRIEAPRLSWEVLDAVGDAAEEMGIKRIPDFNTGDNEGVSYFHVNQKRGRRWSSARGFLKPVLNRPNLRLEKHVLVERLIVENGRAVGVRFLQGNEVVEVRSKGEVVLCAGSIGSTQVLHRSGIGPADWLSPIGIDVVLDRPGVGRNLQDHLQQRAIYKVEGVRTLNETYWSLVRRGIMGLDYAFRRRGPLTMAPSQLGIFTRSDPRRARANIQFHVQPLSLDKFGDPLHRFPAITVSACNLQPTSRGTVRIRSARPDEAPSIAPNYLSTDDDRQVAADAIRTTRRLMKQKRLERYHPVEYLPGPSVGDDDESLAKAAGDIGTTIFHPVGTAKMGTANDPMAVVDERLRFYGIGGLRVVDASVMPTITSGNTNTPTAMIAEKGATMILEDANSRFL</sequence>
<keyword evidence="9" id="KW-1185">Reference proteome</keyword>
<dbReference type="InterPro" id="IPR007867">
    <property type="entry name" value="GMC_OxRtase_C"/>
</dbReference>
<comment type="cofactor">
    <cofactor evidence="1 5">
        <name>FAD</name>
        <dbReference type="ChEBI" id="CHEBI:57692"/>
    </cofactor>
</comment>
<dbReference type="InterPro" id="IPR000172">
    <property type="entry name" value="GMC_OxRdtase_N"/>
</dbReference>
<dbReference type="InterPro" id="IPR036188">
    <property type="entry name" value="FAD/NAD-bd_sf"/>
</dbReference>
<dbReference type="GO" id="GO:0050660">
    <property type="term" value="F:flavin adenine dinucleotide binding"/>
    <property type="evidence" value="ECO:0007669"/>
    <property type="project" value="InterPro"/>
</dbReference>
<comment type="caution">
    <text evidence="8">The sequence shown here is derived from an EMBL/GenBank/DDBJ whole genome shotgun (WGS) entry which is preliminary data.</text>
</comment>
<comment type="similarity">
    <text evidence="2">Belongs to the GMC oxidoreductase family.</text>
</comment>
<dbReference type="Pfam" id="PF00732">
    <property type="entry name" value="GMC_oxred_N"/>
    <property type="match status" value="1"/>
</dbReference>
<dbReference type="PANTHER" id="PTHR11552">
    <property type="entry name" value="GLUCOSE-METHANOL-CHOLINE GMC OXIDOREDUCTASE"/>
    <property type="match status" value="1"/>
</dbReference>
<organism evidence="8 9">
    <name type="scientific">Bradyrhizobium archetypum</name>
    <dbReference type="NCBI Taxonomy" id="2721160"/>
    <lineage>
        <taxon>Bacteria</taxon>
        <taxon>Pseudomonadati</taxon>
        <taxon>Pseudomonadota</taxon>
        <taxon>Alphaproteobacteria</taxon>
        <taxon>Hyphomicrobiales</taxon>
        <taxon>Nitrobacteraceae</taxon>
        <taxon>Bradyrhizobium</taxon>
    </lineage>
</organism>
<name>A0A7Y4H2Q0_9BRAD</name>
<keyword evidence="4 5" id="KW-0274">FAD</keyword>
<dbReference type="Gene3D" id="3.50.50.60">
    <property type="entry name" value="FAD/NAD(P)-binding domain"/>
    <property type="match status" value="1"/>
</dbReference>
<dbReference type="SUPFAM" id="SSF51905">
    <property type="entry name" value="FAD/NAD(P)-binding domain"/>
    <property type="match status" value="1"/>
</dbReference>
<dbReference type="PROSITE" id="PS51257">
    <property type="entry name" value="PROKAR_LIPOPROTEIN"/>
    <property type="match status" value="1"/>
</dbReference>
<dbReference type="RefSeq" id="WP_171708510.1">
    <property type="nucleotide sequence ID" value="NZ_JAAVLW010000002.1"/>
</dbReference>
<evidence type="ECO:0000256" key="4">
    <source>
        <dbReference type="ARBA" id="ARBA00022827"/>
    </source>
</evidence>